<dbReference type="PANTHER" id="PTHR30348:SF9">
    <property type="entry name" value="UPF0759 PROTEIN YECE"/>
    <property type="match status" value="1"/>
</dbReference>
<dbReference type="EMBL" id="JAUKPO010000002">
    <property type="protein sequence ID" value="MDO1445749.1"/>
    <property type="molecule type" value="Genomic_DNA"/>
</dbReference>
<evidence type="ECO:0000313" key="2">
    <source>
        <dbReference type="Proteomes" id="UP001168528"/>
    </source>
</evidence>
<reference evidence="1" key="1">
    <citation type="submission" date="2023-07" db="EMBL/GenBank/DDBJ databases">
        <title>The genome sequence of Rhodocytophaga aerolata KACC 12507.</title>
        <authorList>
            <person name="Zhang X."/>
        </authorList>
    </citation>
    <scope>NUCLEOTIDE SEQUENCE</scope>
    <source>
        <strain evidence="1">KACC 12507</strain>
    </source>
</reference>
<protein>
    <submittedName>
        <fullName evidence="1">DUF72 domain-containing protein</fullName>
    </submittedName>
</protein>
<organism evidence="1 2">
    <name type="scientific">Rhodocytophaga aerolata</name>
    <dbReference type="NCBI Taxonomy" id="455078"/>
    <lineage>
        <taxon>Bacteria</taxon>
        <taxon>Pseudomonadati</taxon>
        <taxon>Bacteroidota</taxon>
        <taxon>Cytophagia</taxon>
        <taxon>Cytophagales</taxon>
        <taxon>Rhodocytophagaceae</taxon>
        <taxon>Rhodocytophaga</taxon>
    </lineage>
</organism>
<accession>A0ABT8R2Z4</accession>
<dbReference type="Gene3D" id="3.20.20.410">
    <property type="entry name" value="Protein of unknown function UPF0759"/>
    <property type="match status" value="1"/>
</dbReference>
<gene>
    <name evidence="1" type="ORF">Q0590_05780</name>
</gene>
<evidence type="ECO:0000313" key="1">
    <source>
        <dbReference type="EMBL" id="MDO1445749.1"/>
    </source>
</evidence>
<dbReference type="InterPro" id="IPR036520">
    <property type="entry name" value="UPF0759_sf"/>
</dbReference>
<dbReference type="Proteomes" id="UP001168528">
    <property type="component" value="Unassembled WGS sequence"/>
</dbReference>
<dbReference type="SUPFAM" id="SSF117396">
    <property type="entry name" value="TM1631-like"/>
    <property type="match status" value="1"/>
</dbReference>
<dbReference type="PANTHER" id="PTHR30348">
    <property type="entry name" value="UNCHARACTERIZED PROTEIN YECE"/>
    <property type="match status" value="1"/>
</dbReference>
<proteinExistence type="predicted"/>
<dbReference type="RefSeq" id="WP_302036548.1">
    <property type="nucleotide sequence ID" value="NZ_JAUKPO010000002.1"/>
</dbReference>
<comment type="caution">
    <text evidence="1">The sequence shown here is derived from an EMBL/GenBank/DDBJ whole genome shotgun (WGS) entry which is preliminary data.</text>
</comment>
<keyword evidence="2" id="KW-1185">Reference proteome</keyword>
<dbReference type="Pfam" id="PF01904">
    <property type="entry name" value="DUF72"/>
    <property type="match status" value="1"/>
</dbReference>
<name>A0ABT8R2Z4_9BACT</name>
<sequence length="303" mass="34912">MDFGKLSDITSVDFTLPADASQTKTVLQKNAHKASKPAIYVGCPIWTNKDWVGKVYPSHAKEKDFLYHYSRQFNTIELNTTHYRIPDPETIERWKAAAAPGFTFSPKFPQIISHEKQLDEAEDLTLEFCEAIRGLGEHLGTSFLQLAPNFSPKYFPLLEKYVKFFPKDISLAIEFRHQDWFKSSPVTDKAFDLLEQYNISTVITDVAGRRDVLHQRLTTPIAMIRFVGNGLHPTDYTRVSDWIERCLQWIESGLQTLYFFVHEPDNKFSPELVAYFIQQLNEKGKFSLTPPRITPQPVQGTLF</sequence>
<dbReference type="InterPro" id="IPR002763">
    <property type="entry name" value="DUF72"/>
</dbReference>